<gene>
    <name evidence="2" type="ORF">IWX90DRAFT_141998</name>
</gene>
<organism evidence="2 3">
    <name type="scientific">Phyllosticta citrichinensis</name>
    <dbReference type="NCBI Taxonomy" id="1130410"/>
    <lineage>
        <taxon>Eukaryota</taxon>
        <taxon>Fungi</taxon>
        <taxon>Dikarya</taxon>
        <taxon>Ascomycota</taxon>
        <taxon>Pezizomycotina</taxon>
        <taxon>Dothideomycetes</taxon>
        <taxon>Dothideomycetes incertae sedis</taxon>
        <taxon>Botryosphaeriales</taxon>
        <taxon>Phyllostictaceae</taxon>
        <taxon>Phyllosticta</taxon>
    </lineage>
</organism>
<evidence type="ECO:0000313" key="2">
    <source>
        <dbReference type="EMBL" id="KAK8173440.1"/>
    </source>
</evidence>
<accession>A0ABR1XYP7</accession>
<reference evidence="2 3" key="1">
    <citation type="journal article" date="2022" name="G3 (Bethesda)">
        <title>Enemy or ally: a genomic approach to elucidate the lifestyle of Phyllosticta citrichinaensis.</title>
        <authorList>
            <person name="Buijs V.A."/>
            <person name="Groenewald J.Z."/>
            <person name="Haridas S."/>
            <person name="LaButti K.M."/>
            <person name="Lipzen A."/>
            <person name="Martin F.M."/>
            <person name="Barry K."/>
            <person name="Grigoriev I.V."/>
            <person name="Crous P.W."/>
            <person name="Seidl M.F."/>
        </authorList>
    </citation>
    <scope>NUCLEOTIDE SEQUENCE [LARGE SCALE GENOMIC DNA]</scope>
    <source>
        <strain evidence="2 3">CBS 129764</strain>
    </source>
</reference>
<dbReference type="Proteomes" id="UP001456524">
    <property type="component" value="Unassembled WGS sequence"/>
</dbReference>
<keyword evidence="3" id="KW-1185">Reference proteome</keyword>
<evidence type="ECO:0000313" key="3">
    <source>
        <dbReference type="Proteomes" id="UP001456524"/>
    </source>
</evidence>
<feature type="compositionally biased region" description="Basic and acidic residues" evidence="1">
    <location>
        <begin position="110"/>
        <end position="127"/>
    </location>
</feature>
<protein>
    <submittedName>
        <fullName evidence="2">Uncharacterized protein</fullName>
    </submittedName>
</protein>
<feature type="region of interest" description="Disordered" evidence="1">
    <location>
        <begin position="103"/>
        <end position="132"/>
    </location>
</feature>
<dbReference type="EMBL" id="JBBWUH010000003">
    <property type="protein sequence ID" value="KAK8173440.1"/>
    <property type="molecule type" value="Genomic_DNA"/>
</dbReference>
<sequence length="260" mass="29899">MVYVNGNEIYNHTDFPSRIRAHRSASGWEHSSRPRTDFTNSRTFIPTEIWTPAYVPSSRKPYVGCFIDEVYIFDILRRKTLLPQPLPSSHNFSLPPSAASISTHSSAMASKERNVSKATKSSDKDELVSGTSVSSEKKPFTLKMGKTSKRRRIRIVGVSGEDLIKKVLKAYYREIRLKAIASRLGHLTTTNTAESMEKEPKKWPHVFELCLYGDWLCGDGYRYNRMTVEERADLDQFELNSHRERKQREFEAKNGPVHRL</sequence>
<name>A0ABR1XYP7_9PEZI</name>
<proteinExistence type="predicted"/>
<evidence type="ECO:0000256" key="1">
    <source>
        <dbReference type="SAM" id="MobiDB-lite"/>
    </source>
</evidence>
<comment type="caution">
    <text evidence="2">The sequence shown here is derived from an EMBL/GenBank/DDBJ whole genome shotgun (WGS) entry which is preliminary data.</text>
</comment>